<dbReference type="PANTHER" id="PTHR22595:SF79">
    <property type="entry name" value="CHITINASE 12"/>
    <property type="match status" value="1"/>
</dbReference>
<reference evidence="6" key="1">
    <citation type="journal article" date="2022" name="Int. J. Syst. Evol. Microbiol.">
        <title>Cellulosimicrobium protaetiae sp. nov., isolated from the gut of the larva of Protaetia brevitarsis seulensis.</title>
        <authorList>
            <person name="Le Han H."/>
            <person name="Nguyen T.T.H."/>
            <person name="Li Z."/>
            <person name="Shin N.R."/>
            <person name="Kim S.G."/>
        </authorList>
    </citation>
    <scope>NUCLEOTIDE SEQUENCE [LARGE SCALE GENOMIC DNA]</scope>
    <source>
        <strain evidence="6">BI34</strain>
    </source>
</reference>
<dbReference type="GO" id="GO:0006032">
    <property type="term" value="P:chitin catabolic process"/>
    <property type="evidence" value="ECO:0007669"/>
    <property type="project" value="InterPro"/>
</dbReference>
<feature type="region of interest" description="Disordered" evidence="3">
    <location>
        <begin position="61"/>
        <end position="91"/>
    </location>
</feature>
<dbReference type="KEGG" id="cprt:FIC82_003785"/>
<dbReference type="EMBL" id="CP052757">
    <property type="protein sequence ID" value="QJW35454.1"/>
    <property type="molecule type" value="Genomic_DNA"/>
</dbReference>
<feature type="domain" description="Glycoside hydrolase family 19 catalytic" evidence="4">
    <location>
        <begin position="109"/>
        <end position="297"/>
    </location>
</feature>
<keyword evidence="1" id="KW-0611">Plant defense</keyword>
<evidence type="ECO:0000313" key="5">
    <source>
        <dbReference type="EMBL" id="QJW35454.1"/>
    </source>
</evidence>
<dbReference type="Proteomes" id="UP000451354">
    <property type="component" value="Chromosome"/>
</dbReference>
<protein>
    <submittedName>
        <fullName evidence="5">Chitinase</fullName>
    </submittedName>
</protein>
<evidence type="ECO:0000256" key="2">
    <source>
        <dbReference type="ARBA" id="ARBA00023157"/>
    </source>
</evidence>
<dbReference type="Pfam" id="PF00182">
    <property type="entry name" value="Glyco_hydro_19"/>
    <property type="match status" value="1"/>
</dbReference>
<accession>A0A6M5UBJ3</accession>
<keyword evidence="6" id="KW-1185">Reference proteome</keyword>
<dbReference type="Gene3D" id="3.30.20.10">
    <property type="entry name" value="Endochitinase, domain 2"/>
    <property type="match status" value="1"/>
</dbReference>
<evidence type="ECO:0000256" key="3">
    <source>
        <dbReference type="SAM" id="MobiDB-lite"/>
    </source>
</evidence>
<dbReference type="FunFam" id="3.30.20.10:FF:000001">
    <property type="entry name" value="Endochitinase (Chitinase)"/>
    <property type="match status" value="1"/>
</dbReference>
<proteinExistence type="predicted"/>
<name>A0A6M5UBJ3_9MICO</name>
<evidence type="ECO:0000259" key="4">
    <source>
        <dbReference type="Pfam" id="PF00182"/>
    </source>
</evidence>
<dbReference type="SUPFAM" id="SSF53955">
    <property type="entry name" value="Lysozyme-like"/>
    <property type="match status" value="1"/>
</dbReference>
<gene>
    <name evidence="5" type="ORF">FIC82_003785</name>
</gene>
<dbReference type="AlphaFoldDB" id="A0A6M5UBJ3"/>
<dbReference type="Gene3D" id="1.10.530.10">
    <property type="match status" value="1"/>
</dbReference>
<dbReference type="GO" id="GO:0004568">
    <property type="term" value="F:chitinase activity"/>
    <property type="evidence" value="ECO:0007669"/>
    <property type="project" value="InterPro"/>
</dbReference>
<dbReference type="PANTHER" id="PTHR22595">
    <property type="entry name" value="CHITINASE-RELATED"/>
    <property type="match status" value="1"/>
</dbReference>
<organism evidence="5 6">
    <name type="scientific">Cellulosimicrobium protaetiae</name>
    <dbReference type="NCBI Taxonomy" id="2587808"/>
    <lineage>
        <taxon>Bacteria</taxon>
        <taxon>Bacillati</taxon>
        <taxon>Actinomycetota</taxon>
        <taxon>Actinomycetes</taxon>
        <taxon>Micrococcales</taxon>
        <taxon>Promicromonosporaceae</taxon>
        <taxon>Cellulosimicrobium</taxon>
    </lineage>
</organism>
<evidence type="ECO:0000256" key="1">
    <source>
        <dbReference type="ARBA" id="ARBA00022821"/>
    </source>
</evidence>
<dbReference type="GO" id="GO:0006952">
    <property type="term" value="P:defense response"/>
    <property type="evidence" value="ECO:0007669"/>
    <property type="project" value="UniProtKB-KW"/>
</dbReference>
<keyword evidence="2" id="KW-1015">Disulfide bond</keyword>
<dbReference type="GO" id="GO:0016998">
    <property type="term" value="P:cell wall macromolecule catabolic process"/>
    <property type="evidence" value="ECO:0007669"/>
    <property type="project" value="InterPro"/>
</dbReference>
<dbReference type="InterPro" id="IPR000726">
    <property type="entry name" value="Glyco_hydro_19_cat"/>
</dbReference>
<sequence>MRVVIASIATLMSCSNAGTVVVERGRRVCRSGGTTVGPPGLRVYAGVLTNPVGWTVVATPRPAADEGDPMADPTPSLIPTTHASPPASDRSPTFVVTEQQFEAMFPERSPFYTYAGLVAATAAYPEFATTGGERVARREAAAFLANVSHETHGLVHVVEVNTANYPHYCDPAQPYGCPAGQDAYYGRGPLQLSWNFNYRAAGEALGIDLLADPWLVEQDPTVAWQTALWYWNTQPGTASMTCHDAIVGEHGFAETIRSINGPLECEGGNPRQMNNRVRLFRHYVEIVGTTTGDHLTC</sequence>
<evidence type="ECO:0000313" key="6">
    <source>
        <dbReference type="Proteomes" id="UP000451354"/>
    </source>
</evidence>
<dbReference type="InterPro" id="IPR023346">
    <property type="entry name" value="Lysozyme-like_dom_sf"/>
</dbReference>
<dbReference type="CDD" id="cd00325">
    <property type="entry name" value="chitinase_GH19"/>
    <property type="match status" value="1"/>
</dbReference>